<organism evidence="2 3">
    <name type="scientific">Sulfodiicoccus acidiphilus</name>
    <dbReference type="NCBI Taxonomy" id="1670455"/>
    <lineage>
        <taxon>Archaea</taxon>
        <taxon>Thermoproteota</taxon>
        <taxon>Thermoprotei</taxon>
        <taxon>Sulfolobales</taxon>
        <taxon>Sulfolobaceae</taxon>
        <taxon>Sulfodiicoccus</taxon>
    </lineage>
</organism>
<dbReference type="InterPro" id="IPR024719">
    <property type="entry name" value="HpaB/PvcC/4-BUDH_C"/>
</dbReference>
<sequence>MKGNAEFSGEERFKLMRLVREMVGGPITGYMLGGMIHAEGSMAASKIAMYREYNFRSAEDLVSKVAGVRSK</sequence>
<evidence type="ECO:0000259" key="1">
    <source>
        <dbReference type="Pfam" id="PF03241"/>
    </source>
</evidence>
<feature type="domain" description="HpaB/PvcC/4-BUDH C-terminal" evidence="1">
    <location>
        <begin position="1"/>
        <end position="67"/>
    </location>
</feature>
<dbReference type="Proteomes" id="UP000276741">
    <property type="component" value="Chromosome"/>
</dbReference>
<dbReference type="AlphaFoldDB" id="A0A348B710"/>
<keyword evidence="3" id="KW-1185">Reference proteome</keyword>
<protein>
    <recommendedName>
        <fullName evidence="1">HpaB/PvcC/4-BUDH C-terminal domain-containing protein</fullName>
    </recommendedName>
</protein>
<proteinExistence type="predicted"/>
<dbReference type="EMBL" id="AP018553">
    <property type="protein sequence ID" value="BBD73962.1"/>
    <property type="molecule type" value="Genomic_DNA"/>
</dbReference>
<gene>
    <name evidence="2" type="ORF">HS1genome_2351</name>
</gene>
<name>A0A348B710_9CREN</name>
<dbReference type="GO" id="GO:0016627">
    <property type="term" value="F:oxidoreductase activity, acting on the CH-CH group of donors"/>
    <property type="evidence" value="ECO:0007669"/>
    <property type="project" value="InterPro"/>
</dbReference>
<dbReference type="Pfam" id="PF03241">
    <property type="entry name" value="HpaB"/>
    <property type="match status" value="1"/>
</dbReference>
<evidence type="ECO:0000313" key="3">
    <source>
        <dbReference type="Proteomes" id="UP000276741"/>
    </source>
</evidence>
<reference evidence="3" key="1">
    <citation type="submission" date="2018-04" db="EMBL/GenBank/DDBJ databases">
        <title>Complete genome sequence of Sulfodiicoccus acidiphilus strain HS-1.</title>
        <authorList>
            <person name="Sakai H.D."/>
            <person name="Kurosawa N."/>
        </authorList>
    </citation>
    <scope>NUCLEOTIDE SEQUENCE [LARGE SCALE GENOMIC DNA]</scope>
    <source>
        <strain evidence="3">HS-1</strain>
    </source>
</reference>
<dbReference type="SUPFAM" id="SSF47203">
    <property type="entry name" value="Acyl-CoA dehydrogenase C-terminal domain-like"/>
    <property type="match status" value="1"/>
</dbReference>
<dbReference type="KEGG" id="sacd:HS1genome_2351"/>
<dbReference type="InterPro" id="IPR036250">
    <property type="entry name" value="AcylCo_DH-like_C"/>
</dbReference>
<dbReference type="Gene3D" id="1.20.140.10">
    <property type="entry name" value="Butyryl-CoA Dehydrogenase, subunit A, domain 3"/>
    <property type="match status" value="1"/>
</dbReference>
<accession>A0A348B710</accession>
<evidence type="ECO:0000313" key="2">
    <source>
        <dbReference type="EMBL" id="BBD73962.1"/>
    </source>
</evidence>